<dbReference type="AlphaFoldDB" id="A0A810MYU2"/>
<proteinExistence type="predicted"/>
<feature type="compositionally biased region" description="Basic and acidic residues" evidence="1">
    <location>
        <begin position="45"/>
        <end position="54"/>
    </location>
</feature>
<dbReference type="Proteomes" id="UP000680866">
    <property type="component" value="Chromosome"/>
</dbReference>
<dbReference type="EMBL" id="AP023359">
    <property type="protein sequence ID" value="BCJ66297.1"/>
    <property type="molecule type" value="Genomic_DNA"/>
</dbReference>
<protein>
    <submittedName>
        <fullName evidence="2">Uncharacterized protein</fullName>
    </submittedName>
</protein>
<dbReference type="KEGG" id="pry:Prubr_33180"/>
<evidence type="ECO:0000256" key="1">
    <source>
        <dbReference type="SAM" id="MobiDB-lite"/>
    </source>
</evidence>
<organism evidence="2 3">
    <name type="scientific">Polymorphospora rubra</name>
    <dbReference type="NCBI Taxonomy" id="338584"/>
    <lineage>
        <taxon>Bacteria</taxon>
        <taxon>Bacillati</taxon>
        <taxon>Actinomycetota</taxon>
        <taxon>Actinomycetes</taxon>
        <taxon>Micromonosporales</taxon>
        <taxon>Micromonosporaceae</taxon>
        <taxon>Polymorphospora</taxon>
    </lineage>
</organism>
<keyword evidence="3" id="KW-1185">Reference proteome</keyword>
<feature type="region of interest" description="Disordered" evidence="1">
    <location>
        <begin position="1"/>
        <end position="133"/>
    </location>
</feature>
<evidence type="ECO:0000313" key="2">
    <source>
        <dbReference type="EMBL" id="BCJ66297.1"/>
    </source>
</evidence>
<gene>
    <name evidence="2" type="ORF">Prubr_33180</name>
</gene>
<accession>A0A810MYU2</accession>
<evidence type="ECO:0000313" key="3">
    <source>
        <dbReference type="Proteomes" id="UP000680866"/>
    </source>
</evidence>
<name>A0A810MYU2_9ACTN</name>
<reference evidence="2" key="1">
    <citation type="submission" date="2020-08" db="EMBL/GenBank/DDBJ databases">
        <title>Whole genome shotgun sequence of Polymorphospora rubra NBRC 101157.</title>
        <authorList>
            <person name="Komaki H."/>
            <person name="Tamura T."/>
        </authorList>
    </citation>
    <scope>NUCLEOTIDE SEQUENCE</scope>
    <source>
        <strain evidence="2">NBRC 101157</strain>
    </source>
</reference>
<sequence>MQIAGQPVRGEPAGPQRLVEQGAGRTVRQQPQAVEDGAGPAGQRHAADPGDLGRRQVLTQQPGTAQGAPVGAAHEQAGGPVGHGDPVPAGGGRPGEHRAVEGQQTGGVAQRRTGPQAGGREHRAEHPAPLAGP</sequence>